<keyword evidence="1" id="KW-1133">Transmembrane helix</keyword>
<reference evidence="2" key="1">
    <citation type="submission" date="2021-05" db="EMBL/GenBank/DDBJ databases">
        <title>Complete genome sequence of the cellulolytic planctomycete Telmatocola sphagniphila SP2T and characterization of the first cellulase from planctomycetes.</title>
        <authorList>
            <person name="Rakitin A.L."/>
            <person name="Beletsky A.V."/>
            <person name="Naumoff D.G."/>
            <person name="Kulichevskaya I.S."/>
            <person name="Mardanov A.V."/>
            <person name="Ravin N.V."/>
            <person name="Dedysh S.N."/>
        </authorList>
    </citation>
    <scope>NUCLEOTIDE SEQUENCE</scope>
    <source>
        <strain evidence="2">SP2T</strain>
    </source>
</reference>
<accession>A0A8E6B480</accession>
<name>A0A8E6B480_9BACT</name>
<keyword evidence="3" id="KW-1185">Reference proteome</keyword>
<keyword evidence="1" id="KW-0812">Transmembrane</keyword>
<keyword evidence="1" id="KW-0472">Membrane</keyword>
<feature type="transmembrane region" description="Helical" evidence="1">
    <location>
        <begin position="717"/>
        <end position="737"/>
    </location>
</feature>
<organism evidence="2 3">
    <name type="scientific">Telmatocola sphagniphila</name>
    <dbReference type="NCBI Taxonomy" id="1123043"/>
    <lineage>
        <taxon>Bacteria</taxon>
        <taxon>Pseudomonadati</taxon>
        <taxon>Planctomycetota</taxon>
        <taxon>Planctomycetia</taxon>
        <taxon>Gemmatales</taxon>
        <taxon>Gemmataceae</taxon>
    </lineage>
</organism>
<sequence>MKLTSWLERAARILLLVSIALVVVGSWTDLSLRPAHPERESLIASFLPPAGSERTYLEQLAQSDPQALEFYLQLTPTSERREALSSLAEKAVLKQPCIRYELCKRIARESATTAPEKARFLIAQSAYLKSLEHDPQRQKGYLDALSKDPHAVRNGFTGWDHAVRAALADPDLWSYYQDEKSTQTSPFWLDEVLLTILQLTPDGQELKHSPELVREIVAAARKYDPIARRIVRDLQLGAEGMLLLIQYGPLIEQAVREQLDLQEVLEILYANPGEFEGGESSELVLQMKEIYSKNPAVWNSARHFPLCWKLHREFPKEASQLLEKFAVDDIASFLYLHYPEQMPEAISALRSTGDAALGTLRHFAEVRSDNREIFKDLLKKQGWRVIPYYLKYGDSGLQRLRENPEDTKWLDKDFDAEGHIVNPGWIADLPVLSGPVMAFRHGIEGTLEWEEVGWAALDLTDAAALVGTSGVSLIWSVAKNSAKIGSKKALKRVLPREAREILLQETKSITAKPAISRVAKRQAFRDKSLPSLLRTASQPTGSGKYLLSHGTHLILPQLSMSLQTVLKNIQLAVQKVEKTIPKIRDLRQSLSPANSRASARSENLPSEEFLLYLKHPDQLVVLQTQLFDVSLLSRWNSPSEFLEPGSTVNFGTDISATELAEEILSFWSPASRVFPVQDVENPVRKIGFFLALGSLTLFILVGAIRYHLVRPWAPDRILIGSMILCFVVLGLSIRVFFSASSPASSELTLARLKQDSLCWEQRLAEVLDSSDPTVLRERDLLVETVLQDYRQQLSESSGRSDLQRKEQSLRLLKRFFPILARAQVENLIAEVHRLREEQDYKKVQSEFENGISSFKESAQRFLSEYPRSESKKEVHKWINEKIGKEVGDLRVKIQQIENSNLSGIAERAKELAKLCDQLSRTDPERNRIQSALKVAHLLMSEKEFTLALRNSGEFQVAEFHRVVITCGDETVHSCTSPSRVQIQDWTDEFKLKWQPEKSIKIELRLGSTVIFSRSLCAETEVKGEWSILDLNGKKELEVRSARFLGTPYVTLEILDFTSEEEKAFRTYFLGKDW</sequence>
<dbReference type="RefSeq" id="WP_213495751.1">
    <property type="nucleotide sequence ID" value="NZ_CP074694.1"/>
</dbReference>
<gene>
    <name evidence="2" type="ORF">KIH39_22825</name>
</gene>
<dbReference type="Proteomes" id="UP000676194">
    <property type="component" value="Chromosome"/>
</dbReference>
<evidence type="ECO:0000313" key="3">
    <source>
        <dbReference type="Proteomes" id="UP000676194"/>
    </source>
</evidence>
<evidence type="ECO:0000256" key="1">
    <source>
        <dbReference type="SAM" id="Phobius"/>
    </source>
</evidence>
<proteinExistence type="predicted"/>
<feature type="transmembrane region" description="Helical" evidence="1">
    <location>
        <begin position="686"/>
        <end position="705"/>
    </location>
</feature>
<dbReference type="KEGG" id="tsph:KIH39_22825"/>
<evidence type="ECO:0000313" key="2">
    <source>
        <dbReference type="EMBL" id="QVL31648.1"/>
    </source>
</evidence>
<protein>
    <submittedName>
        <fullName evidence="2">Uncharacterized protein</fullName>
    </submittedName>
</protein>
<dbReference type="AlphaFoldDB" id="A0A8E6B480"/>
<dbReference type="EMBL" id="CP074694">
    <property type="protein sequence ID" value="QVL31648.1"/>
    <property type="molecule type" value="Genomic_DNA"/>
</dbReference>